<keyword evidence="2" id="KW-0732">Signal</keyword>
<dbReference type="PROSITE" id="PS51257">
    <property type="entry name" value="PROKAR_LIPOPROTEIN"/>
    <property type="match status" value="1"/>
</dbReference>
<gene>
    <name evidence="3" type="ORF">IA57_11110</name>
</gene>
<feature type="compositionally biased region" description="Low complexity" evidence="1">
    <location>
        <begin position="28"/>
        <end position="44"/>
    </location>
</feature>
<evidence type="ECO:0000256" key="1">
    <source>
        <dbReference type="SAM" id="MobiDB-lite"/>
    </source>
</evidence>
<reference evidence="3 4" key="1">
    <citation type="journal article" date="2014" name="Genome Announc.">
        <title>Draft Genome Sequence of the Algicidal Bacterium Mangrovimonas yunxiaonensis Strain LY01.</title>
        <authorList>
            <person name="Li Y."/>
            <person name="Zhu H."/>
            <person name="Li C."/>
            <person name="Zhang H."/>
            <person name="Chen Z."/>
            <person name="Zheng W."/>
            <person name="Xu H."/>
            <person name="Zheng T."/>
        </authorList>
    </citation>
    <scope>NUCLEOTIDE SEQUENCE [LARGE SCALE GENOMIC DNA]</scope>
    <source>
        <strain evidence="3 4">LY01</strain>
    </source>
</reference>
<evidence type="ECO:0000256" key="2">
    <source>
        <dbReference type="SAM" id="SignalP"/>
    </source>
</evidence>
<dbReference type="Proteomes" id="UP000028521">
    <property type="component" value="Unassembled WGS sequence"/>
</dbReference>
<dbReference type="EMBL" id="JPFK01000007">
    <property type="protein sequence ID" value="KFB00977.1"/>
    <property type="molecule type" value="Genomic_DNA"/>
</dbReference>
<evidence type="ECO:0000313" key="3">
    <source>
        <dbReference type="EMBL" id="KFB00977.1"/>
    </source>
</evidence>
<protein>
    <recommendedName>
        <fullName evidence="5">Lipoprotein</fullName>
    </recommendedName>
</protein>
<feature type="region of interest" description="Disordered" evidence="1">
    <location>
        <begin position="24"/>
        <end position="44"/>
    </location>
</feature>
<feature type="signal peptide" evidence="2">
    <location>
        <begin position="1"/>
        <end position="22"/>
    </location>
</feature>
<name>A0A084TJU1_9FLAO</name>
<comment type="caution">
    <text evidence="3">The sequence shown here is derived from an EMBL/GenBank/DDBJ whole genome shotgun (WGS) entry which is preliminary data.</text>
</comment>
<sequence>MKRFKHVLAIFCALTLTFSCSSDDSDSNKNPNNNNNNNNNNGGNNYADYTISGPVLNGDFSINQTNSIETVGATGTYFSAELTGDVAVIQIILFDSQNGAKFAVVLPAETGTWNWGGGDLNSNDVFIIAPDDLGILEVDQVSTTISEIQINPSGGIAQGLQSAKGTFSGTFVLTYDNNGQEETEIHTVSGEFEFSNN</sequence>
<accession>A0A084TJU1</accession>
<organism evidence="3 4">
    <name type="scientific">Mangrovimonas yunxiaonensis</name>
    <dbReference type="NCBI Taxonomy" id="1197477"/>
    <lineage>
        <taxon>Bacteria</taxon>
        <taxon>Pseudomonadati</taxon>
        <taxon>Bacteroidota</taxon>
        <taxon>Flavobacteriia</taxon>
        <taxon>Flavobacteriales</taxon>
        <taxon>Flavobacteriaceae</taxon>
        <taxon>Mangrovimonas</taxon>
    </lineage>
</organism>
<dbReference type="AlphaFoldDB" id="A0A084TJU1"/>
<reference evidence="4" key="2">
    <citation type="submission" date="2014-07" db="EMBL/GenBank/DDBJ databases">
        <title>Genome sequence of Mangrovimonas yunxiaonensis.</title>
        <authorList>
            <person name="Li Y."/>
            <person name="Zheng T."/>
        </authorList>
    </citation>
    <scope>NUCLEOTIDE SEQUENCE [LARGE SCALE GENOMIC DNA]</scope>
    <source>
        <strain evidence="4">LY01</strain>
    </source>
</reference>
<keyword evidence="4" id="KW-1185">Reference proteome</keyword>
<dbReference type="RefSeq" id="WP_036123062.1">
    <property type="nucleotide sequence ID" value="NZ_BMET01000004.1"/>
</dbReference>
<dbReference type="STRING" id="1197477.IA57_11110"/>
<proteinExistence type="predicted"/>
<evidence type="ECO:0000313" key="4">
    <source>
        <dbReference type="Proteomes" id="UP000028521"/>
    </source>
</evidence>
<feature type="chain" id="PRO_5001782803" description="Lipoprotein" evidence="2">
    <location>
        <begin position="23"/>
        <end position="197"/>
    </location>
</feature>
<evidence type="ECO:0008006" key="5">
    <source>
        <dbReference type="Google" id="ProtNLM"/>
    </source>
</evidence>